<dbReference type="GO" id="GO:0031267">
    <property type="term" value="F:small GTPase binding"/>
    <property type="evidence" value="ECO:0007669"/>
    <property type="project" value="InterPro"/>
</dbReference>
<comment type="subcellular location">
    <subcellularLocation>
        <location evidence="6">Golgi apparatus membrane</location>
        <topology evidence="6">Multi-pass membrane protein</topology>
    </subcellularLocation>
    <subcellularLocation>
        <location evidence="1">Membrane</location>
        <topology evidence="1">Multi-pass membrane protein</topology>
    </subcellularLocation>
</comment>
<dbReference type="InterPro" id="IPR039765">
    <property type="entry name" value="Yip5/YIPF1/YIPF2"/>
</dbReference>
<feature type="transmembrane region" description="Helical" evidence="6">
    <location>
        <begin position="62"/>
        <end position="83"/>
    </location>
</feature>
<keyword evidence="5 6" id="KW-0472">Membrane</keyword>
<keyword evidence="3 6" id="KW-0812">Transmembrane</keyword>
<keyword evidence="4 6" id="KW-1133">Transmembrane helix</keyword>
<evidence type="ECO:0000256" key="3">
    <source>
        <dbReference type="ARBA" id="ARBA00022692"/>
    </source>
</evidence>
<dbReference type="Pfam" id="PF04893">
    <property type="entry name" value="Yip1"/>
    <property type="match status" value="1"/>
</dbReference>
<feature type="transmembrane region" description="Helical" evidence="6">
    <location>
        <begin position="95"/>
        <end position="118"/>
    </location>
</feature>
<dbReference type="GO" id="GO:0016192">
    <property type="term" value="P:vesicle-mediated transport"/>
    <property type="evidence" value="ECO:0007669"/>
    <property type="project" value="InterPro"/>
</dbReference>
<dbReference type="GO" id="GO:0000139">
    <property type="term" value="C:Golgi membrane"/>
    <property type="evidence" value="ECO:0007669"/>
    <property type="project" value="UniProtKB-SubCell"/>
</dbReference>
<evidence type="ECO:0000313" key="8">
    <source>
        <dbReference type="EMBL" id="LAA01761.1"/>
    </source>
</evidence>
<dbReference type="PANTHER" id="PTHR12822:SF2">
    <property type="entry name" value="PROTEIN YIPF"/>
    <property type="match status" value="1"/>
</dbReference>
<evidence type="ECO:0000256" key="5">
    <source>
        <dbReference type="ARBA" id="ARBA00023136"/>
    </source>
</evidence>
<sequence>MIPLPGRATYLDRQIRPKPDMYGPFWIATTLIFSTAICGNIANFLTSEGHEAKRWTYDFHKVSLAATAIYSYTFLLPILLWGLMWYRQSSNRYSLLEILCVYGYSLAIYVPISVLWIIQVAWVQWILVIIGAVLSGSVLLQTFWPIFRDENKKIAAVVLCLILLFHTLLAVGFVTYFFQAPKESVHLRAVPNADTTTITSPVYVEDENKIKIDEKTEKEPLKSFSHILENKTEHENSNILKDIYEAEIHKENSIPQAKNASHLGVTKISSPI</sequence>
<reference evidence="8" key="1">
    <citation type="journal article" date="2016" name="Mol. Ecol. Resour.">
        <title>Evaluation of the impact of RNA preservation methods of spiders for de novo transcriptome assembly.</title>
        <authorList>
            <person name="Kono N."/>
            <person name="Nakamura H."/>
            <person name="Ito Y."/>
            <person name="Tomita M."/>
            <person name="Arakawa K."/>
        </authorList>
    </citation>
    <scope>NUCLEOTIDE SEQUENCE</scope>
    <source>
        <tissue evidence="8">Whole body</tissue>
    </source>
</reference>
<dbReference type="PANTHER" id="PTHR12822">
    <property type="entry name" value="PROTEIN YIPF"/>
    <property type="match status" value="1"/>
</dbReference>
<feature type="transmembrane region" description="Helical" evidence="6">
    <location>
        <begin position="21"/>
        <end position="42"/>
    </location>
</feature>
<dbReference type="EMBL" id="IAAA01007843">
    <property type="protein sequence ID" value="LAA01761.1"/>
    <property type="molecule type" value="mRNA"/>
</dbReference>
<organism evidence="8">
    <name type="scientific">Parasteatoda tepidariorum</name>
    <name type="common">Common house spider</name>
    <name type="synonym">Achaearanea tepidariorum</name>
    <dbReference type="NCBI Taxonomy" id="114398"/>
    <lineage>
        <taxon>Eukaryota</taxon>
        <taxon>Metazoa</taxon>
        <taxon>Ecdysozoa</taxon>
        <taxon>Arthropoda</taxon>
        <taxon>Chelicerata</taxon>
        <taxon>Arachnida</taxon>
        <taxon>Araneae</taxon>
        <taxon>Araneomorphae</taxon>
        <taxon>Entelegynae</taxon>
        <taxon>Araneoidea</taxon>
        <taxon>Theridiidae</taxon>
        <taxon>Parasteatoda</taxon>
    </lineage>
</organism>
<evidence type="ECO:0000256" key="2">
    <source>
        <dbReference type="ARBA" id="ARBA00010596"/>
    </source>
</evidence>
<protein>
    <recommendedName>
        <fullName evidence="6">Protein YIPF</fullName>
    </recommendedName>
</protein>
<evidence type="ECO:0000259" key="7">
    <source>
        <dbReference type="Pfam" id="PF04893"/>
    </source>
</evidence>
<name>A0A2L2Y0S3_PARTP</name>
<feature type="transmembrane region" description="Helical" evidence="6">
    <location>
        <begin position="154"/>
        <end position="178"/>
    </location>
</feature>
<dbReference type="OrthoDB" id="10256463at2759"/>
<proteinExistence type="evidence at transcript level"/>
<feature type="transmembrane region" description="Helical" evidence="6">
    <location>
        <begin position="124"/>
        <end position="147"/>
    </location>
</feature>
<feature type="domain" description="Yip1" evidence="7">
    <location>
        <begin position="13"/>
        <end position="170"/>
    </location>
</feature>
<comment type="similarity">
    <text evidence="2 6">Belongs to the YIP1 family.</text>
</comment>
<evidence type="ECO:0000256" key="4">
    <source>
        <dbReference type="ARBA" id="ARBA00022989"/>
    </source>
</evidence>
<accession>A0A2L2Y0S3</accession>
<evidence type="ECO:0000256" key="1">
    <source>
        <dbReference type="ARBA" id="ARBA00004141"/>
    </source>
</evidence>
<dbReference type="AlphaFoldDB" id="A0A2L2Y0S3"/>
<evidence type="ECO:0000256" key="6">
    <source>
        <dbReference type="RuleBase" id="RU361264"/>
    </source>
</evidence>
<dbReference type="InterPro" id="IPR006977">
    <property type="entry name" value="Yip1_dom"/>
</dbReference>